<dbReference type="GO" id="GO:0004867">
    <property type="term" value="F:serine-type endopeptidase inhibitor activity"/>
    <property type="evidence" value="ECO:0007669"/>
    <property type="project" value="InterPro"/>
</dbReference>
<gene>
    <name evidence="2" type="ordered locus">A1C_05165</name>
</gene>
<dbReference type="HOGENOM" id="CLU_3221360_0_0_5"/>
<evidence type="ECO:0000313" key="2">
    <source>
        <dbReference type="EMBL" id="ABV75285.1"/>
    </source>
</evidence>
<comment type="similarity">
    <text evidence="1">Belongs to the protease inhibitor I11 (ecotin) family.</text>
</comment>
<keyword evidence="3" id="KW-1185">Reference proteome</keyword>
<sequence>MTNCNRVWFCGKLETKTLEEWGYNYYIIEQVSDHTASTMMACPR</sequence>
<dbReference type="EMBL" id="CP000847">
    <property type="protein sequence ID" value="ABV75285.1"/>
    <property type="molecule type" value="Genomic_DNA"/>
</dbReference>
<evidence type="ECO:0000256" key="1">
    <source>
        <dbReference type="ARBA" id="ARBA00010558"/>
    </source>
</evidence>
<dbReference type="InterPro" id="IPR036198">
    <property type="entry name" value="Ecotin_sf"/>
</dbReference>
<dbReference type="eggNOG" id="COG4574">
    <property type="taxonomic scope" value="Bacteria"/>
</dbReference>
<dbReference type="KEGG" id="rak:A1C_05165"/>
<dbReference type="Gene3D" id="2.60.40.550">
    <property type="entry name" value="Ecotin"/>
    <property type="match status" value="1"/>
</dbReference>
<dbReference type="Pfam" id="PF03974">
    <property type="entry name" value="Ecotin"/>
    <property type="match status" value="1"/>
</dbReference>
<name>A8GPG0_RICAH</name>
<accession>A8GPG0</accession>
<protein>
    <submittedName>
        <fullName evidence="2">Ecotin</fullName>
    </submittedName>
</protein>
<dbReference type="AlphaFoldDB" id="A8GPG0"/>
<evidence type="ECO:0000313" key="3">
    <source>
        <dbReference type="Proteomes" id="UP000006830"/>
    </source>
</evidence>
<dbReference type="SUPFAM" id="SSF49772">
    <property type="entry name" value="Ecotin, trypsin inhibitor"/>
    <property type="match status" value="1"/>
</dbReference>
<dbReference type="Proteomes" id="UP000006830">
    <property type="component" value="Chromosome"/>
</dbReference>
<proteinExistence type="inferred from homology"/>
<dbReference type="RefSeq" id="WP_012149915.1">
    <property type="nucleotide sequence ID" value="NC_009881.1"/>
</dbReference>
<reference evidence="2" key="1">
    <citation type="submission" date="2007-09" db="EMBL/GenBank/DDBJ databases">
        <title>Complete Genome Sequence of Rickettsia akari.</title>
        <authorList>
            <person name="Madan A."/>
            <person name="Fahey J."/>
            <person name="Helton E."/>
            <person name="Ketteman M."/>
            <person name="Madan A."/>
            <person name="Rodrigues S."/>
            <person name="Sanchez A."/>
            <person name="Whiting M."/>
            <person name="Dasch G."/>
            <person name="Eremeeva M."/>
        </authorList>
    </citation>
    <scope>NUCLEOTIDE SEQUENCE</scope>
    <source>
        <strain evidence="2">Hartford</strain>
    </source>
</reference>
<dbReference type="InterPro" id="IPR005658">
    <property type="entry name" value="Prot_inh_ecotin"/>
</dbReference>
<organism evidence="2 3">
    <name type="scientific">Rickettsia akari (strain Hartford)</name>
    <dbReference type="NCBI Taxonomy" id="293614"/>
    <lineage>
        <taxon>Bacteria</taxon>
        <taxon>Pseudomonadati</taxon>
        <taxon>Pseudomonadota</taxon>
        <taxon>Alphaproteobacteria</taxon>
        <taxon>Rickettsiales</taxon>
        <taxon>Rickettsiaceae</taxon>
        <taxon>Rickettsieae</taxon>
        <taxon>Rickettsia</taxon>
        <taxon>spotted fever group</taxon>
    </lineage>
</organism>